<organism evidence="5 6">
    <name type="scientific">Protea cynaroides</name>
    <dbReference type="NCBI Taxonomy" id="273540"/>
    <lineage>
        <taxon>Eukaryota</taxon>
        <taxon>Viridiplantae</taxon>
        <taxon>Streptophyta</taxon>
        <taxon>Embryophyta</taxon>
        <taxon>Tracheophyta</taxon>
        <taxon>Spermatophyta</taxon>
        <taxon>Magnoliopsida</taxon>
        <taxon>Proteales</taxon>
        <taxon>Proteaceae</taxon>
        <taxon>Protea</taxon>
    </lineage>
</organism>
<dbReference type="Proteomes" id="UP001141806">
    <property type="component" value="Unassembled WGS sequence"/>
</dbReference>
<keyword evidence="6" id="KW-1185">Reference proteome</keyword>
<name>A0A9Q0KAH0_9MAGN</name>
<accession>A0A9Q0KAH0</accession>
<feature type="region of interest" description="Disordered" evidence="3">
    <location>
        <begin position="375"/>
        <end position="398"/>
    </location>
</feature>
<comment type="caution">
    <text evidence="5">The sequence shown here is derived from an EMBL/GenBank/DDBJ whole genome shotgun (WGS) entry which is preliminary data.</text>
</comment>
<evidence type="ECO:0000259" key="4">
    <source>
        <dbReference type="PROSITE" id="PS50103"/>
    </source>
</evidence>
<dbReference type="AlphaFoldDB" id="A0A9Q0KAH0"/>
<evidence type="ECO:0000256" key="1">
    <source>
        <dbReference type="ARBA" id="ARBA00023125"/>
    </source>
</evidence>
<proteinExistence type="predicted"/>
<keyword evidence="2" id="KW-0863">Zinc-finger</keyword>
<feature type="compositionally biased region" description="Polar residues" evidence="3">
    <location>
        <begin position="376"/>
        <end position="389"/>
    </location>
</feature>
<evidence type="ECO:0000313" key="5">
    <source>
        <dbReference type="EMBL" id="KAJ4966845.1"/>
    </source>
</evidence>
<dbReference type="PANTHER" id="PTHR33400:SF2">
    <property type="entry name" value="ZINC FINGER CCCH DOMAIN-CONTAINING PROTEIN 6"/>
    <property type="match status" value="1"/>
</dbReference>
<dbReference type="PROSITE" id="PS50103">
    <property type="entry name" value="ZF_C3H1"/>
    <property type="match status" value="1"/>
</dbReference>
<dbReference type="InterPro" id="IPR000571">
    <property type="entry name" value="Znf_CCCH"/>
</dbReference>
<feature type="zinc finger region" description="C3H1-type" evidence="2">
    <location>
        <begin position="396"/>
        <end position="424"/>
    </location>
</feature>
<evidence type="ECO:0000256" key="2">
    <source>
        <dbReference type="PROSITE-ProRule" id="PRU00723"/>
    </source>
</evidence>
<evidence type="ECO:0000313" key="6">
    <source>
        <dbReference type="Proteomes" id="UP001141806"/>
    </source>
</evidence>
<dbReference type="OrthoDB" id="1928519at2759"/>
<sequence length="451" mass="49044">MRGSQKSKRVSWAPAVNLCQVRLFLSDDSPSQVGIGAQDHLQAKASWLLHSTGMGSDDHLPPGFEGAPSVNHLEELSQIPLIKWKCPSKFVLSPSWQVVAGEESKEAEVQDQREMRILEAVYPRPSAIPPSPSVSLEVEQYHDDDSHSPLIPITPIEDEDATDPSCNSVVPINSMSSAPLVVSQGFLPPGMTPQSQYDVHSGLKPPISEKSALGTVPGVEPDVVAAASAAFTAIMRSNEQGSLIDRDLLINILNNPKLIEKLVADYAQPTDSQLTPKPKSPPMTPSMPPHMNRIESDVPFSAAPATSHFYPVANAVVPTMHPRPLPPPPPPGIGPNVKVPPVRDLSYYKSLIQQHGGERPETQDHTFTLPSKRHNQQIIETNPEPVQSSKPRDSKPKIMKPCIYFNSSRGCRNGANCSYQHDASYQRKAGSIQEAQSAKRVKLDGGITGRT</sequence>
<reference evidence="5" key="1">
    <citation type="journal article" date="2023" name="Plant J.">
        <title>The genome of the king protea, Protea cynaroides.</title>
        <authorList>
            <person name="Chang J."/>
            <person name="Duong T.A."/>
            <person name="Schoeman C."/>
            <person name="Ma X."/>
            <person name="Roodt D."/>
            <person name="Barker N."/>
            <person name="Li Z."/>
            <person name="Van de Peer Y."/>
            <person name="Mizrachi E."/>
        </authorList>
    </citation>
    <scope>NUCLEOTIDE SEQUENCE</scope>
    <source>
        <tissue evidence="5">Young leaves</tissue>
    </source>
</reference>
<dbReference type="EMBL" id="JAMYWD010000007">
    <property type="protein sequence ID" value="KAJ4966845.1"/>
    <property type="molecule type" value="Genomic_DNA"/>
</dbReference>
<dbReference type="GO" id="GO:0003677">
    <property type="term" value="F:DNA binding"/>
    <property type="evidence" value="ECO:0007669"/>
    <property type="project" value="UniProtKB-KW"/>
</dbReference>
<gene>
    <name evidence="5" type="ORF">NE237_018694</name>
</gene>
<keyword evidence="2" id="KW-0862">Zinc</keyword>
<dbReference type="PANTHER" id="PTHR33400">
    <property type="entry name" value="ZINC FINGER CCCH DOMAIN-CONTAINING PROTEIN 6-RELATED"/>
    <property type="match status" value="1"/>
</dbReference>
<keyword evidence="2" id="KW-0479">Metal-binding</keyword>
<evidence type="ECO:0000256" key="3">
    <source>
        <dbReference type="SAM" id="MobiDB-lite"/>
    </source>
</evidence>
<protein>
    <recommendedName>
        <fullName evidence="4">C3H1-type domain-containing protein</fullName>
    </recommendedName>
</protein>
<feature type="domain" description="C3H1-type" evidence="4">
    <location>
        <begin position="396"/>
        <end position="424"/>
    </location>
</feature>
<dbReference type="GO" id="GO:0008270">
    <property type="term" value="F:zinc ion binding"/>
    <property type="evidence" value="ECO:0007669"/>
    <property type="project" value="UniProtKB-KW"/>
</dbReference>
<keyword evidence="1" id="KW-0238">DNA-binding</keyword>